<evidence type="ECO:0000259" key="3">
    <source>
        <dbReference type="PROSITE" id="PS50158"/>
    </source>
</evidence>
<keyword evidence="1" id="KW-0479">Metal-binding</keyword>
<protein>
    <recommendedName>
        <fullName evidence="3">CCHC-type domain-containing protein</fullName>
    </recommendedName>
</protein>
<feature type="domain" description="CCHC-type" evidence="3">
    <location>
        <begin position="179"/>
        <end position="193"/>
    </location>
</feature>
<feature type="region of interest" description="Disordered" evidence="2">
    <location>
        <begin position="190"/>
        <end position="265"/>
    </location>
</feature>
<dbReference type="Proteomes" id="UP001347796">
    <property type="component" value="Unassembled WGS sequence"/>
</dbReference>
<dbReference type="InterPro" id="IPR036875">
    <property type="entry name" value="Znf_CCHC_sf"/>
</dbReference>
<dbReference type="Gene3D" id="4.10.60.10">
    <property type="entry name" value="Zinc finger, CCHC-type"/>
    <property type="match status" value="1"/>
</dbReference>
<comment type="caution">
    <text evidence="4">The sequence shown here is derived from an EMBL/GenBank/DDBJ whole genome shotgun (WGS) entry which is preliminary data.</text>
</comment>
<accession>A0AAN8G935</accession>
<evidence type="ECO:0000256" key="2">
    <source>
        <dbReference type="SAM" id="MobiDB-lite"/>
    </source>
</evidence>
<keyword evidence="1" id="KW-0863">Zinc-finger</keyword>
<dbReference type="GO" id="GO:0003676">
    <property type="term" value="F:nucleic acid binding"/>
    <property type="evidence" value="ECO:0007669"/>
    <property type="project" value="InterPro"/>
</dbReference>
<proteinExistence type="predicted"/>
<reference evidence="4 5" key="1">
    <citation type="submission" date="2024-01" db="EMBL/GenBank/DDBJ databases">
        <title>The genome of the rayed Mediterranean limpet Patella caerulea (Linnaeus, 1758).</title>
        <authorList>
            <person name="Anh-Thu Weber A."/>
            <person name="Halstead-Nussloch G."/>
        </authorList>
    </citation>
    <scope>NUCLEOTIDE SEQUENCE [LARGE SCALE GENOMIC DNA]</scope>
    <source>
        <strain evidence="4">AATW-2023a</strain>
        <tissue evidence="4">Whole specimen</tissue>
    </source>
</reference>
<evidence type="ECO:0000256" key="1">
    <source>
        <dbReference type="PROSITE-ProRule" id="PRU00047"/>
    </source>
</evidence>
<dbReference type="PROSITE" id="PS50158">
    <property type="entry name" value="ZF_CCHC"/>
    <property type="match status" value="1"/>
</dbReference>
<dbReference type="EMBL" id="JAZGQO010000018">
    <property type="protein sequence ID" value="KAK6168160.1"/>
    <property type="molecule type" value="Genomic_DNA"/>
</dbReference>
<dbReference type="AlphaFoldDB" id="A0AAN8G935"/>
<keyword evidence="5" id="KW-1185">Reference proteome</keyword>
<dbReference type="InterPro" id="IPR001878">
    <property type="entry name" value="Znf_CCHC"/>
</dbReference>
<organism evidence="4 5">
    <name type="scientific">Patella caerulea</name>
    <name type="common">Rayed Mediterranean limpet</name>
    <dbReference type="NCBI Taxonomy" id="87958"/>
    <lineage>
        <taxon>Eukaryota</taxon>
        <taxon>Metazoa</taxon>
        <taxon>Spiralia</taxon>
        <taxon>Lophotrochozoa</taxon>
        <taxon>Mollusca</taxon>
        <taxon>Gastropoda</taxon>
        <taxon>Patellogastropoda</taxon>
        <taxon>Patelloidea</taxon>
        <taxon>Patellidae</taxon>
        <taxon>Patella</taxon>
    </lineage>
</organism>
<gene>
    <name evidence="4" type="ORF">SNE40_022041</name>
</gene>
<dbReference type="GO" id="GO:0008270">
    <property type="term" value="F:zinc ion binding"/>
    <property type="evidence" value="ECO:0007669"/>
    <property type="project" value="UniProtKB-KW"/>
</dbReference>
<name>A0AAN8G935_PATCE</name>
<evidence type="ECO:0000313" key="5">
    <source>
        <dbReference type="Proteomes" id="UP001347796"/>
    </source>
</evidence>
<feature type="compositionally biased region" description="Basic and acidic residues" evidence="2">
    <location>
        <begin position="190"/>
        <end position="201"/>
    </location>
</feature>
<sequence>MDPIVKVYQVPEEETSRISYHVAVSNTDRLTDRGILKCLTDLLGKSDDILTIYLKGNEWHVHVRTEEVKYKLLEKETHTLMGTTYNFHKRFSKVVTFTVYDFPVSHSGDYFLDIMNDIGYVRTFKDQQLPGTNVHKRVREVEIEIKNDKEKDIPQVIILKAHYGDARVRVVTPGQTSSCFRCEKVGHSRKECPLRGPEKKKQTVPKVLPPVQNSKPPVQGAKKSVIKTVTLSPPVEPKAPKRRREDGTRSTSETAEFKFTKPRPPPIRINENSFEIYECSYHPSTSTPHDTSAYRNNYSICSIHSIRTTPTTFD</sequence>
<keyword evidence="1" id="KW-0862">Zinc</keyword>
<dbReference type="SUPFAM" id="SSF57756">
    <property type="entry name" value="Retrovirus zinc finger-like domains"/>
    <property type="match status" value="1"/>
</dbReference>
<evidence type="ECO:0000313" key="4">
    <source>
        <dbReference type="EMBL" id="KAK6168160.1"/>
    </source>
</evidence>